<proteinExistence type="inferred from homology"/>
<dbReference type="PROSITE" id="PS51273">
    <property type="entry name" value="GATASE_TYPE_1"/>
    <property type="match status" value="1"/>
</dbReference>
<dbReference type="PANTHER" id="PTHR11550:SF0">
    <property type="entry name" value="CTP SYNTHASE-RELATED"/>
    <property type="match status" value="1"/>
</dbReference>
<evidence type="ECO:0000259" key="11">
    <source>
        <dbReference type="Pfam" id="PF00117"/>
    </source>
</evidence>
<keyword evidence="8" id="KW-0665">Pyrimidine biosynthesis</keyword>
<dbReference type="InterPro" id="IPR017926">
    <property type="entry name" value="GATASE"/>
</dbReference>
<dbReference type="GO" id="GO:0005737">
    <property type="term" value="C:cytoplasm"/>
    <property type="evidence" value="ECO:0007669"/>
    <property type="project" value="TreeGrafter"/>
</dbReference>
<name>A0A8H6FYX5_9LECA</name>
<dbReference type="RefSeq" id="XP_037166662.1">
    <property type="nucleotide sequence ID" value="XM_037306152.1"/>
</dbReference>
<dbReference type="GO" id="GO:0097268">
    <property type="term" value="C:cytoophidium"/>
    <property type="evidence" value="ECO:0007669"/>
    <property type="project" value="TreeGrafter"/>
</dbReference>
<dbReference type="InterPro" id="IPR029062">
    <property type="entry name" value="Class_I_gatase-like"/>
</dbReference>
<feature type="compositionally biased region" description="Polar residues" evidence="10">
    <location>
        <begin position="152"/>
        <end position="198"/>
    </location>
</feature>
<comment type="pathway">
    <text evidence="1">Pyrimidine metabolism; CTP biosynthesis via de novo pathway; CTP from UDP: step 2/2.</text>
</comment>
<keyword evidence="13" id="KW-1185">Reference proteome</keyword>
<keyword evidence="6" id="KW-0067">ATP-binding</keyword>
<evidence type="ECO:0000256" key="2">
    <source>
        <dbReference type="ARBA" id="ARBA00007533"/>
    </source>
</evidence>
<dbReference type="Proteomes" id="UP000578531">
    <property type="component" value="Unassembled WGS sequence"/>
</dbReference>
<keyword evidence="4" id="KW-0436">Ligase</keyword>
<dbReference type="PANTHER" id="PTHR11550">
    <property type="entry name" value="CTP SYNTHASE"/>
    <property type="match status" value="1"/>
</dbReference>
<keyword evidence="5" id="KW-0547">Nucleotide-binding</keyword>
<evidence type="ECO:0000256" key="10">
    <source>
        <dbReference type="SAM" id="MobiDB-lite"/>
    </source>
</evidence>
<feature type="domain" description="Glutamine amidotransferase" evidence="11">
    <location>
        <begin position="34"/>
        <end position="133"/>
    </location>
</feature>
<evidence type="ECO:0000256" key="7">
    <source>
        <dbReference type="ARBA" id="ARBA00022962"/>
    </source>
</evidence>
<gene>
    <name evidence="12" type="ORF">HO173_004228</name>
</gene>
<dbReference type="GO" id="GO:0003883">
    <property type="term" value="F:CTP synthase activity"/>
    <property type="evidence" value="ECO:0007669"/>
    <property type="project" value="UniProtKB-EC"/>
</dbReference>
<evidence type="ECO:0000256" key="4">
    <source>
        <dbReference type="ARBA" id="ARBA00022598"/>
    </source>
</evidence>
<evidence type="ECO:0000256" key="5">
    <source>
        <dbReference type="ARBA" id="ARBA00022741"/>
    </source>
</evidence>
<dbReference type="Pfam" id="PF00117">
    <property type="entry name" value="GATase"/>
    <property type="match status" value="2"/>
</dbReference>
<dbReference type="GO" id="GO:0005524">
    <property type="term" value="F:ATP binding"/>
    <property type="evidence" value="ECO:0007669"/>
    <property type="project" value="UniProtKB-KW"/>
</dbReference>
<comment type="catalytic activity">
    <reaction evidence="9">
        <text>UTP + L-glutamine + ATP + H2O = CTP + L-glutamate + ADP + phosphate + 2 H(+)</text>
        <dbReference type="Rhea" id="RHEA:26426"/>
        <dbReference type="ChEBI" id="CHEBI:15377"/>
        <dbReference type="ChEBI" id="CHEBI:15378"/>
        <dbReference type="ChEBI" id="CHEBI:29985"/>
        <dbReference type="ChEBI" id="CHEBI:30616"/>
        <dbReference type="ChEBI" id="CHEBI:37563"/>
        <dbReference type="ChEBI" id="CHEBI:43474"/>
        <dbReference type="ChEBI" id="CHEBI:46398"/>
        <dbReference type="ChEBI" id="CHEBI:58359"/>
        <dbReference type="ChEBI" id="CHEBI:456216"/>
        <dbReference type="EC" id="6.3.4.2"/>
    </reaction>
</comment>
<comment type="caution">
    <text evidence="12">The sequence shown here is derived from an EMBL/GenBank/DDBJ whole genome shotgun (WGS) entry which is preliminary data.</text>
</comment>
<dbReference type="GO" id="GO:0044210">
    <property type="term" value="P:'de novo' CTP biosynthetic process"/>
    <property type="evidence" value="ECO:0007669"/>
    <property type="project" value="UniProtKB-UniPathway"/>
</dbReference>
<dbReference type="UniPathway" id="UPA00159">
    <property type="reaction ID" value="UER00277"/>
</dbReference>
<evidence type="ECO:0000256" key="1">
    <source>
        <dbReference type="ARBA" id="ARBA00005171"/>
    </source>
</evidence>
<accession>A0A8H6FYX5</accession>
<dbReference type="EMBL" id="JACCJC010000014">
    <property type="protein sequence ID" value="KAF6237338.1"/>
    <property type="molecule type" value="Genomic_DNA"/>
</dbReference>
<organism evidence="12 13">
    <name type="scientific">Letharia columbiana</name>
    <dbReference type="NCBI Taxonomy" id="112416"/>
    <lineage>
        <taxon>Eukaryota</taxon>
        <taxon>Fungi</taxon>
        <taxon>Dikarya</taxon>
        <taxon>Ascomycota</taxon>
        <taxon>Pezizomycotina</taxon>
        <taxon>Lecanoromycetes</taxon>
        <taxon>OSLEUM clade</taxon>
        <taxon>Lecanoromycetidae</taxon>
        <taxon>Lecanorales</taxon>
        <taxon>Lecanorineae</taxon>
        <taxon>Parmeliaceae</taxon>
        <taxon>Letharia</taxon>
    </lineage>
</organism>
<dbReference type="CDD" id="cd01746">
    <property type="entry name" value="GATase1_CTP_Synthase"/>
    <property type="match status" value="1"/>
</dbReference>
<evidence type="ECO:0000256" key="6">
    <source>
        <dbReference type="ARBA" id="ARBA00022840"/>
    </source>
</evidence>
<comment type="similarity">
    <text evidence="2">Belongs to the CTP synthase family.</text>
</comment>
<reference evidence="12 13" key="1">
    <citation type="journal article" date="2020" name="Genomics">
        <title>Complete, high-quality genomes from long-read metagenomic sequencing of two wolf lichen thalli reveals enigmatic genome architecture.</title>
        <authorList>
            <person name="McKenzie S.K."/>
            <person name="Walston R.F."/>
            <person name="Allen J.L."/>
        </authorList>
    </citation>
    <scope>NUCLEOTIDE SEQUENCE [LARGE SCALE GENOMIC DNA]</scope>
    <source>
        <strain evidence="12">WasteWater2</strain>
    </source>
</reference>
<evidence type="ECO:0000313" key="13">
    <source>
        <dbReference type="Proteomes" id="UP000578531"/>
    </source>
</evidence>
<keyword evidence="7" id="KW-0315">Glutamine amidotransferase</keyword>
<evidence type="ECO:0000313" key="12">
    <source>
        <dbReference type="EMBL" id="KAF6237338.1"/>
    </source>
</evidence>
<protein>
    <recommendedName>
        <fullName evidence="3">CTP synthase (glutamine hydrolyzing)</fullName>
        <ecNumber evidence="3">6.3.4.2</ecNumber>
    </recommendedName>
</protein>
<dbReference type="GO" id="GO:0019856">
    <property type="term" value="P:pyrimidine nucleobase biosynthetic process"/>
    <property type="evidence" value="ECO:0007669"/>
    <property type="project" value="TreeGrafter"/>
</dbReference>
<sequence length="299" mass="32519">MACSRKLVRIDVHSGHLEAAAETESPVAYHKAWHQVYTADGVLVPGGFGVRACEGMISAIKTCREKNTPFLGICLGLQLAAIEFARNKCDLPQADSTEFNRDAAVPLIIEMPEIDKTTMGATMRLGNRATHFLPGSEWSKIYNLYRNDPGSSMPTANGTSPSDASNGHVTSSATKDIPNNNPTANGTAVQEPSTTSDPSPLIINERHRHRWEVNPAYVEKLESAGMNFIGRDDSGKRMEILELKDHPFFVGVQFHPEYLSRVLRPSKPFLGFVAASAGVLPEIMNGKGRRASSMGDGEP</sequence>
<dbReference type="Gene3D" id="3.40.50.880">
    <property type="match status" value="1"/>
</dbReference>
<dbReference type="InterPro" id="IPR033828">
    <property type="entry name" value="GATase1_CTP_Synthase"/>
</dbReference>
<evidence type="ECO:0000256" key="9">
    <source>
        <dbReference type="ARBA" id="ARBA00047781"/>
    </source>
</evidence>
<dbReference type="GeneID" id="59285893"/>
<evidence type="ECO:0000256" key="3">
    <source>
        <dbReference type="ARBA" id="ARBA00012291"/>
    </source>
</evidence>
<dbReference type="EC" id="6.3.4.2" evidence="3"/>
<feature type="domain" description="Glutamine amidotransferase" evidence="11">
    <location>
        <begin position="202"/>
        <end position="273"/>
    </location>
</feature>
<dbReference type="InterPro" id="IPR004468">
    <property type="entry name" value="CTP_synthase"/>
</dbReference>
<dbReference type="AlphaFoldDB" id="A0A8H6FYX5"/>
<dbReference type="GO" id="GO:0042802">
    <property type="term" value="F:identical protein binding"/>
    <property type="evidence" value="ECO:0007669"/>
    <property type="project" value="TreeGrafter"/>
</dbReference>
<feature type="region of interest" description="Disordered" evidence="10">
    <location>
        <begin position="152"/>
        <end position="201"/>
    </location>
</feature>
<dbReference type="OrthoDB" id="1739076at2759"/>
<dbReference type="SUPFAM" id="SSF52317">
    <property type="entry name" value="Class I glutamine amidotransferase-like"/>
    <property type="match status" value="1"/>
</dbReference>
<evidence type="ECO:0000256" key="8">
    <source>
        <dbReference type="ARBA" id="ARBA00022975"/>
    </source>
</evidence>